<reference evidence="1 2" key="1">
    <citation type="submission" date="2015-09" db="EMBL/GenBank/DDBJ databases">
        <title>Draft genome of the parasitic nematode Teladorsagia circumcincta isolate WARC Sus (inbred).</title>
        <authorList>
            <person name="Mitreva M."/>
        </authorList>
    </citation>
    <scope>NUCLEOTIDE SEQUENCE [LARGE SCALE GENOMIC DNA]</scope>
    <source>
        <strain evidence="1 2">S</strain>
    </source>
</reference>
<accession>A0A2G9V522</accession>
<sequence length="127" mass="13919">MNVNETFMAIAKKLPIGPPAVMELHPPPDEEDWTIQSLDSPCSPQITAQEVKSGAEEGCGITHNGCYIKSARGCVLICTLAITKKKFIADSTAKLNTISVVPRSEKQVEQKRRVLKRMEVRVGDKIG</sequence>
<gene>
    <name evidence="1" type="ORF">TELCIR_00304</name>
</gene>
<dbReference type="EMBL" id="KZ344992">
    <property type="protein sequence ID" value="PIO77597.1"/>
    <property type="molecule type" value="Genomic_DNA"/>
</dbReference>
<keyword evidence="2" id="KW-1185">Reference proteome</keyword>
<organism evidence="1 2">
    <name type="scientific">Teladorsagia circumcincta</name>
    <name type="common">Brown stomach worm</name>
    <name type="synonym">Ostertagia circumcincta</name>
    <dbReference type="NCBI Taxonomy" id="45464"/>
    <lineage>
        <taxon>Eukaryota</taxon>
        <taxon>Metazoa</taxon>
        <taxon>Ecdysozoa</taxon>
        <taxon>Nematoda</taxon>
        <taxon>Chromadorea</taxon>
        <taxon>Rhabditida</taxon>
        <taxon>Rhabditina</taxon>
        <taxon>Rhabditomorpha</taxon>
        <taxon>Strongyloidea</taxon>
        <taxon>Trichostrongylidae</taxon>
        <taxon>Teladorsagia</taxon>
    </lineage>
</organism>
<evidence type="ECO:0000313" key="2">
    <source>
        <dbReference type="Proteomes" id="UP000230423"/>
    </source>
</evidence>
<dbReference type="Proteomes" id="UP000230423">
    <property type="component" value="Unassembled WGS sequence"/>
</dbReference>
<evidence type="ECO:0000313" key="1">
    <source>
        <dbReference type="EMBL" id="PIO77597.1"/>
    </source>
</evidence>
<name>A0A2G9V522_TELCI</name>
<dbReference type="AlphaFoldDB" id="A0A2G9V522"/>
<protein>
    <submittedName>
        <fullName evidence="1">Uncharacterized protein</fullName>
    </submittedName>
</protein>
<proteinExistence type="predicted"/>